<dbReference type="OrthoDB" id="6133115at2759"/>
<feature type="domain" description="C2H2-type" evidence="3">
    <location>
        <begin position="321"/>
        <end position="350"/>
    </location>
</feature>
<keyword evidence="1" id="KW-0863">Zinc-finger</keyword>
<keyword evidence="5" id="KW-1185">Reference proteome</keyword>
<dbReference type="PANTHER" id="PTHR35391">
    <property type="entry name" value="C2H2-TYPE DOMAIN-CONTAINING PROTEIN-RELATED"/>
    <property type="match status" value="1"/>
</dbReference>
<keyword evidence="1" id="KW-0862">Zinc</keyword>
<evidence type="ECO:0000313" key="5">
    <source>
        <dbReference type="Proteomes" id="UP000536711"/>
    </source>
</evidence>
<dbReference type="EMBL" id="JAADJF010000564">
    <property type="protein sequence ID" value="KAF4415353.1"/>
    <property type="molecule type" value="Genomic_DNA"/>
</dbReference>
<dbReference type="AlphaFoldDB" id="A0A8H4J9Z9"/>
<dbReference type="PANTHER" id="PTHR35391:SF7">
    <property type="entry name" value="C2H2-TYPE DOMAIN-CONTAINING PROTEIN"/>
    <property type="match status" value="1"/>
</dbReference>
<dbReference type="GO" id="GO:0008270">
    <property type="term" value="F:zinc ion binding"/>
    <property type="evidence" value="ECO:0007669"/>
    <property type="project" value="UniProtKB-KW"/>
</dbReference>
<dbReference type="InterPro" id="IPR013087">
    <property type="entry name" value="Znf_C2H2_type"/>
</dbReference>
<dbReference type="PROSITE" id="PS00028">
    <property type="entry name" value="ZINC_FINGER_C2H2_1"/>
    <property type="match status" value="1"/>
</dbReference>
<evidence type="ECO:0000313" key="4">
    <source>
        <dbReference type="EMBL" id="KAF4415353.1"/>
    </source>
</evidence>
<organism evidence="4 5">
    <name type="scientific">Fusarium acutatum</name>
    <dbReference type="NCBI Taxonomy" id="78861"/>
    <lineage>
        <taxon>Eukaryota</taxon>
        <taxon>Fungi</taxon>
        <taxon>Dikarya</taxon>
        <taxon>Ascomycota</taxon>
        <taxon>Pezizomycotina</taxon>
        <taxon>Sordariomycetes</taxon>
        <taxon>Hypocreomycetidae</taxon>
        <taxon>Hypocreales</taxon>
        <taxon>Nectriaceae</taxon>
        <taxon>Fusarium</taxon>
        <taxon>Fusarium fujikuroi species complex</taxon>
    </lineage>
</organism>
<name>A0A8H4J9Z9_9HYPO</name>
<accession>A0A8H4J9Z9</accession>
<feature type="region of interest" description="Disordered" evidence="2">
    <location>
        <begin position="124"/>
        <end position="149"/>
    </location>
</feature>
<gene>
    <name evidence="4" type="ORF">FACUT_13473</name>
</gene>
<protein>
    <submittedName>
        <fullName evidence="4">Transcription factor Cys6</fullName>
    </submittedName>
</protein>
<feature type="compositionally biased region" description="Acidic residues" evidence="2">
    <location>
        <begin position="132"/>
        <end position="147"/>
    </location>
</feature>
<evidence type="ECO:0000259" key="3">
    <source>
        <dbReference type="PROSITE" id="PS50157"/>
    </source>
</evidence>
<proteinExistence type="predicted"/>
<reference evidence="4 5" key="1">
    <citation type="submission" date="2020-01" db="EMBL/GenBank/DDBJ databases">
        <title>Identification and distribution of gene clusters putatively required for synthesis of sphingolipid metabolism inhibitors in phylogenetically diverse species of the filamentous fungus Fusarium.</title>
        <authorList>
            <person name="Kim H.-S."/>
            <person name="Busman M."/>
            <person name="Brown D.W."/>
            <person name="Divon H."/>
            <person name="Uhlig S."/>
            <person name="Proctor R.H."/>
        </authorList>
    </citation>
    <scope>NUCLEOTIDE SEQUENCE [LARGE SCALE GENOMIC DNA]</scope>
    <source>
        <strain evidence="4 5">NRRL 13308</strain>
    </source>
</reference>
<sequence>MAALTFGSSSGAGSETSLSAAWLCSWPFVAVDNSEERMPIAHNVRNVLNHEVDSPDDQAESHSLRELLSGPASLDHRLREAPHIQDQVLYLLRDISESLEDIIALIPQKEHAKGIVDIEDKPGFLPQGSESVSEDSFIDSDLDDDENNTPKTRLSTLCTDIVEAIDCLLRLSLAIANPASHERFRKLGAGPDKDVSFYEAHDVRYVQDKFPKISQDLPNVLSKFITTAGASSSSWTEVVPDTMASSLPEHLKASGVIDEGNQFDIAMSETSYGTSASYLMLKNGDLRPYTCLFSRCAESNTNFDRRHRWQLHVSQYHWRTWSCPFKCGSTYPSAVELGDHIRLIHVPNASDEHLATVVARGKVSVSNDVTKEGPGCKRAISGLMSYIKHVERHLEQLALHALTKIGDEELEDDVESGEQND</sequence>
<evidence type="ECO:0000256" key="1">
    <source>
        <dbReference type="PROSITE-ProRule" id="PRU00042"/>
    </source>
</evidence>
<evidence type="ECO:0000256" key="2">
    <source>
        <dbReference type="SAM" id="MobiDB-lite"/>
    </source>
</evidence>
<keyword evidence="1" id="KW-0479">Metal-binding</keyword>
<comment type="caution">
    <text evidence="4">The sequence shown here is derived from an EMBL/GenBank/DDBJ whole genome shotgun (WGS) entry which is preliminary data.</text>
</comment>
<dbReference type="PROSITE" id="PS50157">
    <property type="entry name" value="ZINC_FINGER_C2H2_2"/>
    <property type="match status" value="1"/>
</dbReference>
<dbReference type="Proteomes" id="UP000536711">
    <property type="component" value="Unassembled WGS sequence"/>
</dbReference>